<dbReference type="GO" id="GO:0015069">
    <property type="term" value="F:scyllo-inosamine-4-phosphate amidinotransferase activity"/>
    <property type="evidence" value="ECO:0007669"/>
    <property type="project" value="UniProtKB-EC"/>
</dbReference>
<accession>A0A7Y9EQ38</accession>
<dbReference type="RefSeq" id="WP_218905780.1">
    <property type="nucleotide sequence ID" value="NZ_JACCBA010000001.1"/>
</dbReference>
<dbReference type="Proteomes" id="UP000529783">
    <property type="component" value="Unassembled WGS sequence"/>
</dbReference>
<dbReference type="EMBL" id="JACCBA010000001">
    <property type="protein sequence ID" value="NYD51842.1"/>
    <property type="molecule type" value="Genomic_DNA"/>
</dbReference>
<sequence>MIALLEAQGIKVRQPVVLDHSREYSTPDWKSDGMHAFCPRDVLLAVGRTIIETPMSLRSRQYESLAYRPILREYMDSGARWISAPRPELKESGYNRRDRSLLAVLEEEPVFDAANCLRIGSDILFLVSDSGNLSGAKWLQTTLGERYRIHPCENIYKSTHIDTTIMALRPGLLLANPARVSEKTIPDVLSKWDVILAPEPVDTGFLGYPFSSPWISMNVLSISPDLVIVEQSQTELIHILEKRGITCAPLPWRQGRSLGGGFHCATLDVRRTGNLESYRL</sequence>
<name>A0A7Y9EQ38_9ACTN</name>
<reference evidence="4 5" key="1">
    <citation type="submission" date="2020-07" db="EMBL/GenBank/DDBJ databases">
        <title>Sequencing the genomes of 1000 actinobacteria strains.</title>
        <authorList>
            <person name="Klenk H.-P."/>
        </authorList>
    </citation>
    <scope>NUCLEOTIDE SEQUENCE [LARGE SCALE GENOMIC DNA]</scope>
    <source>
        <strain evidence="4 5">DSM 40398</strain>
    </source>
</reference>
<feature type="active site" description="Amidino-cysteine intermediate" evidence="3">
    <location>
        <position position="264"/>
    </location>
</feature>
<dbReference type="Gene3D" id="3.75.10.10">
    <property type="entry name" value="L-arginine/glycine Amidinotransferase, Chain A"/>
    <property type="match status" value="1"/>
</dbReference>
<dbReference type="SUPFAM" id="SSF55909">
    <property type="entry name" value="Pentein"/>
    <property type="match status" value="1"/>
</dbReference>
<evidence type="ECO:0000256" key="3">
    <source>
        <dbReference type="PIRSR" id="PIRSR633195-1"/>
    </source>
</evidence>
<gene>
    <name evidence="4" type="ORF">BJY14_007825</name>
</gene>
<dbReference type="GO" id="GO:0006601">
    <property type="term" value="P:creatine biosynthetic process"/>
    <property type="evidence" value="ECO:0007669"/>
    <property type="project" value="TreeGrafter"/>
</dbReference>
<dbReference type="EC" id="2.1.4.1" evidence="4"/>
<dbReference type="PANTHER" id="PTHR10488:SF1">
    <property type="entry name" value="GLYCINE AMIDINOTRANSFERASE, MITOCHONDRIAL"/>
    <property type="match status" value="1"/>
</dbReference>
<feature type="active site" evidence="3">
    <location>
        <position position="160"/>
    </location>
</feature>
<dbReference type="InterPro" id="IPR033195">
    <property type="entry name" value="AmidinoTrfase"/>
</dbReference>
<protein>
    <submittedName>
        <fullName evidence="4">Glycine amidinotransferase/scyllo-inosamine-4-phosphate amidinotransferase 1</fullName>
        <ecNumber evidence="4">2.1.4.1</ecNumber>
        <ecNumber evidence="4">2.1.4.2</ecNumber>
    </submittedName>
</protein>
<evidence type="ECO:0000256" key="1">
    <source>
        <dbReference type="ARBA" id="ARBA00006943"/>
    </source>
</evidence>
<feature type="active site" evidence="3">
    <location>
        <position position="112"/>
    </location>
</feature>
<comment type="caution">
    <text evidence="4">The sequence shown here is derived from an EMBL/GenBank/DDBJ whole genome shotgun (WGS) entry which is preliminary data.</text>
</comment>
<keyword evidence="2 4" id="KW-0808">Transferase</keyword>
<dbReference type="AlphaFoldDB" id="A0A7Y9EQ38"/>
<dbReference type="PANTHER" id="PTHR10488">
    <property type="entry name" value="GLYCINE AMIDINOTRANSFERASE, MITOCHONDRIAL"/>
    <property type="match status" value="1"/>
</dbReference>
<organism evidence="4 5">
    <name type="scientific">Actinomadura luteofluorescens</name>
    <dbReference type="NCBI Taxonomy" id="46163"/>
    <lineage>
        <taxon>Bacteria</taxon>
        <taxon>Bacillati</taxon>
        <taxon>Actinomycetota</taxon>
        <taxon>Actinomycetes</taxon>
        <taxon>Streptosporangiales</taxon>
        <taxon>Thermomonosporaceae</taxon>
        <taxon>Actinomadura</taxon>
    </lineage>
</organism>
<comment type="similarity">
    <text evidence="1">Belongs to the amidinotransferase family.</text>
</comment>
<evidence type="ECO:0000256" key="2">
    <source>
        <dbReference type="ARBA" id="ARBA00022679"/>
    </source>
</evidence>
<keyword evidence="5" id="KW-1185">Reference proteome</keyword>
<dbReference type="EC" id="2.1.4.2" evidence="4"/>
<proteinExistence type="inferred from homology"/>
<evidence type="ECO:0000313" key="5">
    <source>
        <dbReference type="Proteomes" id="UP000529783"/>
    </source>
</evidence>
<dbReference type="GO" id="GO:0015068">
    <property type="term" value="F:glycine amidinotransferase activity"/>
    <property type="evidence" value="ECO:0007669"/>
    <property type="project" value="UniProtKB-EC"/>
</dbReference>
<evidence type="ECO:0000313" key="4">
    <source>
        <dbReference type="EMBL" id="NYD51842.1"/>
    </source>
</evidence>